<evidence type="ECO:0000313" key="3">
    <source>
        <dbReference type="Proteomes" id="UP000585474"/>
    </source>
</evidence>
<comment type="caution">
    <text evidence="2">The sequence shown here is derived from an EMBL/GenBank/DDBJ whole genome shotgun (WGS) entry which is preliminary data.</text>
</comment>
<feature type="region of interest" description="Disordered" evidence="1">
    <location>
        <begin position="1"/>
        <end position="21"/>
    </location>
</feature>
<dbReference type="AlphaFoldDB" id="A0A7J0HDR5"/>
<evidence type="ECO:0000313" key="2">
    <source>
        <dbReference type="EMBL" id="GFZ21253.1"/>
    </source>
</evidence>
<reference evidence="2 3" key="1">
    <citation type="submission" date="2019-07" db="EMBL/GenBank/DDBJ databases">
        <title>De Novo Assembly of kiwifruit Actinidia rufa.</title>
        <authorList>
            <person name="Sugita-Konishi S."/>
            <person name="Sato K."/>
            <person name="Mori E."/>
            <person name="Abe Y."/>
            <person name="Kisaki G."/>
            <person name="Hamano K."/>
            <person name="Suezawa K."/>
            <person name="Otani M."/>
            <person name="Fukuda T."/>
            <person name="Manabe T."/>
            <person name="Gomi K."/>
            <person name="Tabuchi M."/>
            <person name="Akimitsu K."/>
            <person name="Kataoka I."/>
        </authorList>
    </citation>
    <scope>NUCLEOTIDE SEQUENCE [LARGE SCALE GENOMIC DNA]</scope>
    <source>
        <strain evidence="3">cv. Fuchu</strain>
    </source>
</reference>
<protein>
    <submittedName>
        <fullName evidence="2">Uncharacterized protein</fullName>
    </submittedName>
</protein>
<gene>
    <name evidence="2" type="ORF">Acr_29g0004150</name>
</gene>
<organism evidence="2 3">
    <name type="scientific">Actinidia rufa</name>
    <dbReference type="NCBI Taxonomy" id="165716"/>
    <lineage>
        <taxon>Eukaryota</taxon>
        <taxon>Viridiplantae</taxon>
        <taxon>Streptophyta</taxon>
        <taxon>Embryophyta</taxon>
        <taxon>Tracheophyta</taxon>
        <taxon>Spermatophyta</taxon>
        <taxon>Magnoliopsida</taxon>
        <taxon>eudicotyledons</taxon>
        <taxon>Gunneridae</taxon>
        <taxon>Pentapetalae</taxon>
        <taxon>asterids</taxon>
        <taxon>Ericales</taxon>
        <taxon>Actinidiaceae</taxon>
        <taxon>Actinidia</taxon>
    </lineage>
</organism>
<evidence type="ECO:0000256" key="1">
    <source>
        <dbReference type="SAM" id="MobiDB-lite"/>
    </source>
</evidence>
<dbReference type="Proteomes" id="UP000585474">
    <property type="component" value="Unassembled WGS sequence"/>
</dbReference>
<accession>A0A7J0HDR5</accession>
<name>A0A7J0HDR5_9ERIC</name>
<proteinExistence type="predicted"/>
<dbReference type="EMBL" id="BJWL01000029">
    <property type="protein sequence ID" value="GFZ21253.1"/>
    <property type="molecule type" value="Genomic_DNA"/>
</dbReference>
<sequence length="85" mass="9250">MGQTAKSDQPGQRGNSCQKQSQLNVMADSNLNSGSNRIPQIGNVLRQHGKAQPLRAKVSADLLPKGIMPSSLYMPYDKDVRKGLQ</sequence>
<keyword evidence="3" id="KW-1185">Reference proteome</keyword>